<dbReference type="GeneID" id="20704324"/>
<reference evidence="1 2" key="1">
    <citation type="submission" date="2008-03" db="EMBL/GenBank/DDBJ databases">
        <title>The Genome Sequence of Verticillium dahliae VdLs.17.</title>
        <authorList>
            <consortium name="The Broad Institute Genome Sequencing Platform"/>
            <person name="Ma L.-J.J."/>
            <person name="Klosterman S.J."/>
            <person name="Subbarao K."/>
            <person name="Dobinson K."/>
            <person name="Veronese P."/>
            <person name="Kang S."/>
            <person name="Gold S.E."/>
            <person name="Young S."/>
            <person name="Jaffe D."/>
            <person name="Gnerre S."/>
            <person name="Berlin A."/>
            <person name="Heiman D."/>
            <person name="Hepburn T."/>
            <person name="Sykes S."/>
            <person name="Alvarado L."/>
            <person name="Kodira C.D."/>
            <person name="Lander E."/>
            <person name="Galagan J."/>
            <person name="Nusbaum C."/>
            <person name="Birren B."/>
        </authorList>
    </citation>
    <scope>NUCLEOTIDE SEQUENCE [LARGE SCALE GENOMIC DNA]</scope>
    <source>
        <strain evidence="2">VdLs.17 / ATCC MYA-4575 / FGSC 10137</strain>
    </source>
</reference>
<dbReference type="InParanoid" id="G2WX82"/>
<dbReference type="KEGG" id="vda:VDAG_02861"/>
<name>G2WX82_VERDV</name>
<evidence type="ECO:0000313" key="1">
    <source>
        <dbReference type="EMBL" id="EGY21337.1"/>
    </source>
</evidence>
<accession>G2WX82</accession>
<organism evidence="1 2">
    <name type="scientific">Verticillium dahliae (strain VdLs.17 / ATCC MYA-4575 / FGSC 10137)</name>
    <name type="common">Verticillium wilt</name>
    <dbReference type="NCBI Taxonomy" id="498257"/>
    <lineage>
        <taxon>Eukaryota</taxon>
        <taxon>Fungi</taxon>
        <taxon>Dikarya</taxon>
        <taxon>Ascomycota</taxon>
        <taxon>Pezizomycotina</taxon>
        <taxon>Sordariomycetes</taxon>
        <taxon>Hypocreomycetidae</taxon>
        <taxon>Glomerellales</taxon>
        <taxon>Plectosphaerellaceae</taxon>
        <taxon>Verticillium</taxon>
    </lineage>
</organism>
<gene>
    <name evidence="1" type="ORF">VDAG_02861</name>
</gene>
<keyword evidence="2" id="KW-1185">Reference proteome</keyword>
<evidence type="ECO:0000313" key="2">
    <source>
        <dbReference type="Proteomes" id="UP000001611"/>
    </source>
</evidence>
<dbReference type="HOGENOM" id="CLU_1373165_0_0_1"/>
<dbReference type="EMBL" id="DS572698">
    <property type="protein sequence ID" value="EGY21337.1"/>
    <property type="molecule type" value="Genomic_DNA"/>
</dbReference>
<sequence>MERTSDRAWSRRWLTLLPAASVRLFSQSACSSGLETRGMTERMKCEETFDDVCKVELKSLLDHLLPPRRTSFNTRPTRIKPHALAIWTPRRRVVLPSEVLACHSTCYHGRGRCVLWCSTRLSAGCCEWTVPPIVRMPVSETRRHDGELPVKVLYRIEPHHGARSVGLDFSCELQSNQDELADGVRVPSEYSPLEQIDMI</sequence>
<protein>
    <submittedName>
        <fullName evidence="1">SVP26 protein</fullName>
    </submittedName>
</protein>
<dbReference type="Proteomes" id="UP000001611">
    <property type="component" value="Chromosome 3"/>
</dbReference>
<dbReference type="RefSeq" id="XP_009651809.1">
    <property type="nucleotide sequence ID" value="XM_009653514.1"/>
</dbReference>
<proteinExistence type="predicted"/>
<dbReference type="AlphaFoldDB" id="G2WX82"/>